<feature type="compositionally biased region" description="Polar residues" evidence="1">
    <location>
        <begin position="46"/>
        <end position="57"/>
    </location>
</feature>
<feature type="region of interest" description="Disordered" evidence="1">
    <location>
        <begin position="1"/>
        <end position="83"/>
    </location>
</feature>
<dbReference type="EMBL" id="KN824283">
    <property type="protein sequence ID" value="KIM31098.1"/>
    <property type="molecule type" value="Genomic_DNA"/>
</dbReference>
<reference evidence="2 3" key="1">
    <citation type="submission" date="2014-04" db="EMBL/GenBank/DDBJ databases">
        <authorList>
            <consortium name="DOE Joint Genome Institute"/>
            <person name="Kuo A."/>
            <person name="Zuccaro A."/>
            <person name="Kohler A."/>
            <person name="Nagy L.G."/>
            <person name="Floudas D."/>
            <person name="Copeland A."/>
            <person name="Barry K.W."/>
            <person name="Cichocki N."/>
            <person name="Veneault-Fourrey C."/>
            <person name="LaButti K."/>
            <person name="Lindquist E.A."/>
            <person name="Lipzen A."/>
            <person name="Lundell T."/>
            <person name="Morin E."/>
            <person name="Murat C."/>
            <person name="Sun H."/>
            <person name="Tunlid A."/>
            <person name="Henrissat B."/>
            <person name="Grigoriev I.V."/>
            <person name="Hibbett D.S."/>
            <person name="Martin F."/>
            <person name="Nordberg H.P."/>
            <person name="Cantor M.N."/>
            <person name="Hua S.X."/>
        </authorList>
    </citation>
    <scope>NUCLEOTIDE SEQUENCE [LARGE SCALE GENOMIC DNA]</scope>
    <source>
        <strain evidence="2 3">MAFF 305830</strain>
    </source>
</reference>
<evidence type="ECO:0000313" key="3">
    <source>
        <dbReference type="Proteomes" id="UP000054097"/>
    </source>
</evidence>
<proteinExistence type="predicted"/>
<sequence>MATGQVLVPSQRQPGSYARKRRHSVSASHHPGFQLPFPHAPKPVSPQLTPSAVTATGVTPRRRVSTAPLSPQSRPVVIGHTSSSRASIQRRLATYGEQGVAASSLATLEASSDGSNHVVMQITLDENSPLRKKQRPSVSGDTSSSDAKPGLWNVRTFPFHRVRPGSESSRRRLGIPSFGWPKPASTALASPTPDTPMEDSEMMMTVQDTQPGDSAETAKADTVLNEETSGRRSPRLLSDAASSYNVAANPREGQLRCRSTSPKPPPSVLRPIPRPITKFSRRKTPSPPPQTAPPPRFSSPLGPERHVLPPRPRFPRSMSSRGANELRFGKDGSRIISLGERGSGPDMYRRVLLRNAHIGTRKREIARLAKLAAQAEQEEEVYVMRLCDTAKGGVLVVAETKPVAVQEDSISTASDEPTGEEEGETGEKMEVDVPECGDIELLPDIPDMDFEDETS</sequence>
<evidence type="ECO:0000256" key="1">
    <source>
        <dbReference type="SAM" id="MobiDB-lite"/>
    </source>
</evidence>
<reference evidence="3" key="2">
    <citation type="submission" date="2015-01" db="EMBL/GenBank/DDBJ databases">
        <title>Evolutionary Origins and Diversification of the Mycorrhizal Mutualists.</title>
        <authorList>
            <consortium name="DOE Joint Genome Institute"/>
            <consortium name="Mycorrhizal Genomics Consortium"/>
            <person name="Kohler A."/>
            <person name="Kuo A."/>
            <person name="Nagy L.G."/>
            <person name="Floudas D."/>
            <person name="Copeland A."/>
            <person name="Barry K.W."/>
            <person name="Cichocki N."/>
            <person name="Veneault-Fourrey C."/>
            <person name="LaButti K."/>
            <person name="Lindquist E.A."/>
            <person name="Lipzen A."/>
            <person name="Lundell T."/>
            <person name="Morin E."/>
            <person name="Murat C."/>
            <person name="Riley R."/>
            <person name="Ohm R."/>
            <person name="Sun H."/>
            <person name="Tunlid A."/>
            <person name="Henrissat B."/>
            <person name="Grigoriev I.V."/>
            <person name="Hibbett D.S."/>
            <person name="Martin F."/>
        </authorList>
    </citation>
    <scope>NUCLEOTIDE SEQUENCE [LARGE SCALE GENOMIC DNA]</scope>
    <source>
        <strain evidence="3">MAFF 305830</strain>
    </source>
</reference>
<dbReference type="AlphaFoldDB" id="A0A0C2WYG7"/>
<feature type="compositionally biased region" description="Pro residues" evidence="1">
    <location>
        <begin position="262"/>
        <end position="274"/>
    </location>
</feature>
<protein>
    <submittedName>
        <fullName evidence="2">Uncharacterized protein</fullName>
    </submittedName>
</protein>
<feature type="compositionally biased region" description="Acidic residues" evidence="1">
    <location>
        <begin position="446"/>
        <end position="455"/>
    </location>
</feature>
<accession>A0A0C2WYG7</accession>
<feature type="region of interest" description="Disordered" evidence="1">
    <location>
        <begin position="406"/>
        <end position="455"/>
    </location>
</feature>
<feature type="region of interest" description="Disordered" evidence="1">
    <location>
        <begin position="122"/>
        <end position="325"/>
    </location>
</feature>
<feature type="compositionally biased region" description="Polar residues" evidence="1">
    <location>
        <begin position="136"/>
        <end position="146"/>
    </location>
</feature>
<gene>
    <name evidence="2" type="ORF">M408DRAFT_7480</name>
</gene>
<dbReference type="OrthoDB" id="3188683at2759"/>
<dbReference type="HOGENOM" id="CLU_601533_0_0_1"/>
<keyword evidence="3" id="KW-1185">Reference proteome</keyword>
<name>A0A0C2WYG7_SERVB</name>
<feature type="compositionally biased region" description="Pro residues" evidence="1">
    <location>
        <begin position="285"/>
        <end position="297"/>
    </location>
</feature>
<organism evidence="2 3">
    <name type="scientific">Serendipita vermifera MAFF 305830</name>
    <dbReference type="NCBI Taxonomy" id="933852"/>
    <lineage>
        <taxon>Eukaryota</taxon>
        <taxon>Fungi</taxon>
        <taxon>Dikarya</taxon>
        <taxon>Basidiomycota</taxon>
        <taxon>Agaricomycotina</taxon>
        <taxon>Agaricomycetes</taxon>
        <taxon>Sebacinales</taxon>
        <taxon>Serendipitaceae</taxon>
        <taxon>Serendipita</taxon>
    </lineage>
</organism>
<dbReference type="Proteomes" id="UP000054097">
    <property type="component" value="Unassembled WGS sequence"/>
</dbReference>
<evidence type="ECO:0000313" key="2">
    <source>
        <dbReference type="EMBL" id="KIM31098.1"/>
    </source>
</evidence>